<name>A0A5B0E2T9_9HYPH</name>
<protein>
    <submittedName>
        <fullName evidence="3">Tripartite tricarboxylate transporter permease</fullName>
    </submittedName>
</protein>
<feature type="transmembrane region" description="Helical" evidence="1">
    <location>
        <begin position="353"/>
        <end position="379"/>
    </location>
</feature>
<organism evidence="3 4">
    <name type="scientific">Aureimonas fodinaquatilis</name>
    <dbReference type="NCBI Taxonomy" id="2565783"/>
    <lineage>
        <taxon>Bacteria</taxon>
        <taxon>Pseudomonadati</taxon>
        <taxon>Pseudomonadota</taxon>
        <taxon>Alphaproteobacteria</taxon>
        <taxon>Hyphomicrobiales</taxon>
        <taxon>Aurantimonadaceae</taxon>
        <taxon>Aureimonas</taxon>
    </lineage>
</organism>
<dbReference type="AlphaFoldDB" id="A0A5B0E2T9"/>
<sequence length="501" mass="51893">MDQVAQFGMGLLAALQPANLLYALLGCVIGTLVGVLPGVGPVAGIAILLPITFGMDPGGALIMLAAIYYGTMYGGTITSVLMNVPGESASVVTAIDGYQMARKGKAGQALSIAALASFFGGCVATLGIVFLAGPLSKLGLLFGPPEFFALILVGFSLLVGLAGNSVLKALLSAVFGLALTLPGLDPMVGMPRLTFGQLSLMDGLGFVPVLMGLFGISEILLNVEASRKTLVLTPMTSMWLSKEELRRSTAPVLRGTALGFLIGLIPGLGSATSSFAAYALERRVTKRPELFGKGAIEGVASPEAANNATANASLLPLLALGIPGSASVALLMGAFLMNGITPGPFLLRDHAELVWTLVASMIVGNVILLVLNLPLVGLWIKVLDIPYAILFGLIIVFATIGSYAINNSMVDVAVMYLFGAIGYALRKVDIPLAPIALTLVLGPQFEQSLRQSLVLSNGDIAIFFRGPISITLVVLAVVSIVLSAIPTGRSVKTIKEQDSEV</sequence>
<dbReference type="Proteomes" id="UP000324738">
    <property type="component" value="Unassembled WGS sequence"/>
</dbReference>
<feature type="transmembrane region" description="Helical" evidence="1">
    <location>
        <begin position="385"/>
        <end position="405"/>
    </location>
</feature>
<dbReference type="PANTHER" id="PTHR35342:SF5">
    <property type="entry name" value="TRICARBOXYLIC TRANSPORT PROTEIN"/>
    <property type="match status" value="1"/>
</dbReference>
<feature type="transmembrane region" description="Helical" evidence="1">
    <location>
        <begin position="166"/>
        <end position="184"/>
    </location>
</feature>
<evidence type="ECO:0000259" key="2">
    <source>
        <dbReference type="Pfam" id="PF01970"/>
    </source>
</evidence>
<gene>
    <name evidence="3" type="ORF">FPY71_00440</name>
</gene>
<feature type="transmembrane region" description="Helical" evidence="1">
    <location>
        <begin position="204"/>
        <end position="223"/>
    </location>
</feature>
<dbReference type="InterPro" id="IPR002823">
    <property type="entry name" value="DUF112_TM"/>
</dbReference>
<feature type="transmembrane region" description="Helical" evidence="1">
    <location>
        <begin position="417"/>
        <end position="442"/>
    </location>
</feature>
<keyword evidence="1" id="KW-1133">Transmembrane helix</keyword>
<feature type="transmembrane region" description="Helical" evidence="1">
    <location>
        <begin position="462"/>
        <end position="485"/>
    </location>
</feature>
<evidence type="ECO:0000313" key="3">
    <source>
        <dbReference type="EMBL" id="KAA0972642.1"/>
    </source>
</evidence>
<feature type="transmembrane region" description="Helical" evidence="1">
    <location>
        <begin position="109"/>
        <end position="132"/>
    </location>
</feature>
<evidence type="ECO:0000256" key="1">
    <source>
        <dbReference type="SAM" id="Phobius"/>
    </source>
</evidence>
<accession>A0A5B0E2T9</accession>
<reference evidence="3 4" key="1">
    <citation type="submission" date="2019-08" db="EMBL/GenBank/DDBJ databases">
        <title>Aureimonas fodiniaquatilis sp. nov., isolated from a coal mine wastewater.</title>
        <authorList>
            <person name="Kim W."/>
        </authorList>
    </citation>
    <scope>NUCLEOTIDE SEQUENCE [LARGE SCALE GENOMIC DNA]</scope>
    <source>
        <strain evidence="3 4">CAU 1482</strain>
    </source>
</reference>
<feature type="domain" description="DUF112" evidence="2">
    <location>
        <begin position="20"/>
        <end position="435"/>
    </location>
</feature>
<dbReference type="OrthoDB" id="9806425at2"/>
<keyword evidence="1" id="KW-0812">Transmembrane</keyword>
<feature type="transmembrane region" description="Helical" evidence="1">
    <location>
        <begin position="138"/>
        <end position="159"/>
    </location>
</feature>
<dbReference type="Pfam" id="PF01970">
    <property type="entry name" value="TctA"/>
    <property type="match status" value="1"/>
</dbReference>
<keyword evidence="4" id="KW-1185">Reference proteome</keyword>
<dbReference type="PANTHER" id="PTHR35342">
    <property type="entry name" value="TRICARBOXYLIC TRANSPORT PROTEIN"/>
    <property type="match status" value="1"/>
</dbReference>
<evidence type="ECO:0000313" key="4">
    <source>
        <dbReference type="Proteomes" id="UP000324738"/>
    </source>
</evidence>
<keyword evidence="1" id="KW-0472">Membrane</keyword>
<proteinExistence type="predicted"/>
<comment type="caution">
    <text evidence="3">The sequence shown here is derived from an EMBL/GenBank/DDBJ whole genome shotgun (WGS) entry which is preliminary data.</text>
</comment>
<dbReference type="EMBL" id="VTWH01000001">
    <property type="protein sequence ID" value="KAA0972642.1"/>
    <property type="molecule type" value="Genomic_DNA"/>
</dbReference>
<feature type="transmembrane region" description="Helical" evidence="1">
    <location>
        <begin position="256"/>
        <end position="280"/>
    </location>
</feature>
<feature type="transmembrane region" description="Helical" evidence="1">
    <location>
        <begin position="317"/>
        <end position="341"/>
    </location>
</feature>
<feature type="transmembrane region" description="Helical" evidence="1">
    <location>
        <begin position="20"/>
        <end position="39"/>
    </location>
</feature>